<name>A0A1D8EW44_9CAUD</name>
<evidence type="ECO:0000313" key="3">
    <source>
        <dbReference type="Proteomes" id="UP000226245"/>
    </source>
</evidence>
<evidence type="ECO:0000313" key="2">
    <source>
        <dbReference type="EMBL" id="AOT25423.1"/>
    </source>
</evidence>
<accession>A0A1D8EW44</accession>
<dbReference type="EMBL" id="KX683423">
    <property type="protein sequence ID" value="AOT25423.1"/>
    <property type="molecule type" value="Genomic_DNA"/>
</dbReference>
<keyword evidence="1" id="KW-1133">Transmembrane helix</keyword>
<reference evidence="2 3" key="1">
    <citation type="submission" date="2016-08" db="EMBL/GenBank/DDBJ databases">
        <authorList>
            <person name="DeLong Z."/>
            <person name="DeVault B."/>
            <person name="Huffman J."/>
            <person name="Scuttaro V."/>
            <person name="Woodford M."/>
            <person name="Washington J.M."/>
            <person name="Klyczek K."/>
            <person name="Garlena R.A."/>
            <person name="Russell D.A."/>
            <person name="Pope W.H."/>
            <person name="Jacobs-Sera D."/>
            <person name="Hendrix R.W."/>
            <person name="Hatfull G.F."/>
        </authorList>
    </citation>
    <scope>NUCLEOTIDE SEQUENCE [LARGE SCALE GENOMIC DNA]</scope>
</reference>
<evidence type="ECO:0000256" key="1">
    <source>
        <dbReference type="SAM" id="Phobius"/>
    </source>
</evidence>
<feature type="transmembrane region" description="Helical" evidence="1">
    <location>
        <begin position="6"/>
        <end position="24"/>
    </location>
</feature>
<keyword evidence="3" id="KW-1185">Reference proteome</keyword>
<dbReference type="Proteomes" id="UP000226245">
    <property type="component" value="Segment"/>
</dbReference>
<keyword evidence="1" id="KW-0812">Transmembrane</keyword>
<keyword evidence="1" id="KW-0472">Membrane</keyword>
<organism evidence="2 3">
    <name type="scientific">Mycobacterium phage BabyRay</name>
    <dbReference type="NCBI Taxonomy" id="1897486"/>
    <lineage>
        <taxon>Viruses</taxon>
        <taxon>Duplodnaviria</taxon>
        <taxon>Heunggongvirae</taxon>
        <taxon>Uroviricota</taxon>
        <taxon>Caudoviricetes</taxon>
        <taxon>Veracruzvirus</taxon>
        <taxon>Veracruzvirus babyboy</taxon>
    </lineage>
</organism>
<proteinExistence type="predicted"/>
<protein>
    <submittedName>
        <fullName evidence="2">Uncharacterized protein</fullName>
    </submittedName>
</protein>
<sequence>MTEAIVFAIIMALSLFSGIVLFFTA</sequence>
<gene>
    <name evidence="2" type="ORF">SEA_BABYRAY_67</name>
</gene>